<dbReference type="InterPro" id="IPR006328">
    <property type="entry name" value="2-HAD"/>
</dbReference>
<dbReference type="EMBL" id="JQ267565">
    <property type="protein sequence ID" value="AFE86013.1"/>
    <property type="molecule type" value="Genomic_DNA"/>
</dbReference>
<dbReference type="NCBIfam" id="TIGR01428">
    <property type="entry name" value="HAD_type_II"/>
    <property type="match status" value="1"/>
</dbReference>
<dbReference type="GO" id="GO:0019120">
    <property type="term" value="F:hydrolase activity, acting on acid halide bonds, in C-halide compounds"/>
    <property type="evidence" value="ECO:0007669"/>
    <property type="project" value="InterPro"/>
</dbReference>
<dbReference type="InterPro" id="IPR006439">
    <property type="entry name" value="HAD-SF_hydro_IA"/>
</dbReference>
<protein>
    <submittedName>
        <fullName evidence="2">Cis-epoxysuccinic acid hydrolase</fullName>
    </submittedName>
</protein>
<dbReference type="Gene3D" id="1.10.150.750">
    <property type="match status" value="1"/>
</dbReference>
<accession>H9CCG8</accession>
<dbReference type="InterPro" id="IPR051540">
    <property type="entry name" value="S-2-haloacid_dehalogenase"/>
</dbReference>
<dbReference type="SMR" id="H9CCG8"/>
<name>H9CCG8_9NOCA</name>
<dbReference type="Gene3D" id="3.40.50.1000">
    <property type="entry name" value="HAD superfamily/HAD-like"/>
    <property type="match status" value="1"/>
</dbReference>
<sequence>MQLNNANDNTQFRALLFDVQGTLTDFRSTLIEHGLSILGDRVDRELWEELVDQWRGCYRDELDSLVKQEKWRSVRAVYRDSLINLLAKFSDSFCATSAEVELLTDGWERLRSWPDVPSGLEQLRSKYLVAALTNADFSAIVNVGRSAKLQWDAVLSAQLFGAYKPHRSTYEGAATLLGIAPSEILMVASHAYDLEAAREVGAGTAYVRRPLEYGPTGRTEDVPDGRFDFLVDSISELADQLGCPRLGGTAGID</sequence>
<dbReference type="SFLD" id="SFLDG01129">
    <property type="entry name" value="C1.5:_HAD__Beta-PGM__Phosphata"/>
    <property type="match status" value="1"/>
</dbReference>
<evidence type="ECO:0000256" key="1">
    <source>
        <dbReference type="ARBA" id="ARBA00022801"/>
    </source>
</evidence>
<dbReference type="PANTHER" id="PTHR43316">
    <property type="entry name" value="HYDROLASE, HALOACID DELAHOGENASE-RELATED"/>
    <property type="match status" value="1"/>
</dbReference>
<dbReference type="InterPro" id="IPR023214">
    <property type="entry name" value="HAD_sf"/>
</dbReference>
<dbReference type="Pfam" id="PF00702">
    <property type="entry name" value="Hydrolase"/>
    <property type="match status" value="1"/>
</dbReference>
<dbReference type="SUPFAM" id="SSF56784">
    <property type="entry name" value="HAD-like"/>
    <property type="match status" value="1"/>
</dbReference>
<reference evidence="2" key="1">
    <citation type="journal article" date="2013" name="Appl. Microbiol. Biotechnol.">
        <title>Purification and characterization of a cis-epoxysuccinic acid hydrolase from Nocardia tartaricans CAS-52, and expression in Escherichia coli.</title>
        <authorList>
            <person name="Wang Z."/>
            <person name="Wang Y."/>
            <person name="Su Z."/>
        </authorList>
    </citation>
    <scope>NUCLEOTIDE SEQUENCE</scope>
    <source>
        <strain evidence="2">CAS-52</strain>
    </source>
</reference>
<dbReference type="NCBIfam" id="TIGR01493">
    <property type="entry name" value="HAD-SF-IA-v2"/>
    <property type="match status" value="1"/>
</dbReference>
<dbReference type="SFLD" id="SFLDS00003">
    <property type="entry name" value="Haloacid_Dehalogenase"/>
    <property type="match status" value="1"/>
</dbReference>
<evidence type="ECO:0000313" key="2">
    <source>
        <dbReference type="EMBL" id="AFE86013.1"/>
    </source>
</evidence>
<dbReference type="PRINTS" id="PR00413">
    <property type="entry name" value="HADHALOGNASE"/>
</dbReference>
<organism evidence="2">
    <name type="scientific">Nocardia tartaricans</name>
    <dbReference type="NCBI Taxonomy" id="1165097"/>
    <lineage>
        <taxon>Bacteria</taxon>
        <taxon>Bacillati</taxon>
        <taxon>Actinomycetota</taxon>
        <taxon>Actinomycetes</taxon>
        <taxon>Mycobacteriales</taxon>
        <taxon>Nocardiaceae</taxon>
        <taxon>Nocardia</taxon>
    </lineage>
</organism>
<dbReference type="AlphaFoldDB" id="H9CCG8"/>
<keyword evidence="1 2" id="KW-0378">Hydrolase</keyword>
<dbReference type="InterPro" id="IPR036412">
    <property type="entry name" value="HAD-like_sf"/>
</dbReference>
<dbReference type="PANTHER" id="PTHR43316:SF3">
    <property type="entry name" value="HALOACID DEHALOGENASE, TYPE II (AFU_ORTHOLOGUE AFUA_2G07750)-RELATED"/>
    <property type="match status" value="1"/>
</dbReference>
<proteinExistence type="predicted"/>